<evidence type="ECO:0000256" key="3">
    <source>
        <dbReference type="ARBA" id="ARBA00022741"/>
    </source>
</evidence>
<dbReference type="PROSITE" id="PS50893">
    <property type="entry name" value="ABC_TRANSPORTER_2"/>
    <property type="match status" value="1"/>
</dbReference>
<gene>
    <name evidence="7" type="ORF">M3I41_05710</name>
</gene>
<dbReference type="GO" id="GO:0046677">
    <property type="term" value="P:response to antibiotic"/>
    <property type="evidence" value="ECO:0007669"/>
    <property type="project" value="UniProtKB-KW"/>
</dbReference>
<evidence type="ECO:0000313" key="7">
    <source>
        <dbReference type="EMBL" id="UQF79108.1"/>
    </source>
</evidence>
<dbReference type="GO" id="GO:0016887">
    <property type="term" value="F:ATP hydrolysis activity"/>
    <property type="evidence" value="ECO:0007669"/>
    <property type="project" value="InterPro"/>
</dbReference>
<dbReference type="CDD" id="cd03230">
    <property type="entry name" value="ABC_DR_subfamily_A"/>
    <property type="match status" value="1"/>
</dbReference>
<dbReference type="Proteomes" id="UP000830236">
    <property type="component" value="Chromosome"/>
</dbReference>
<accession>A0A9E7APP9</accession>
<dbReference type="SUPFAM" id="SSF52540">
    <property type="entry name" value="P-loop containing nucleoside triphosphate hydrolases"/>
    <property type="match status" value="1"/>
</dbReference>
<keyword evidence="3" id="KW-0547">Nucleotide-binding</keyword>
<evidence type="ECO:0000256" key="5">
    <source>
        <dbReference type="ARBA" id="ARBA00023251"/>
    </source>
</evidence>
<dbReference type="KEGG" id="agh:M3I41_05710"/>
<evidence type="ECO:0000259" key="6">
    <source>
        <dbReference type="PROSITE" id="PS50893"/>
    </source>
</evidence>
<keyword evidence="5" id="KW-0046">Antibiotic resistance</keyword>
<dbReference type="GO" id="GO:0005524">
    <property type="term" value="F:ATP binding"/>
    <property type="evidence" value="ECO:0007669"/>
    <property type="project" value="UniProtKB-KW"/>
</dbReference>
<name>A0A9E7APP9_9ACTO</name>
<protein>
    <submittedName>
        <fullName evidence="7">ABC transporter ATP-binding protein</fullName>
    </submittedName>
</protein>
<dbReference type="PROSITE" id="PS00211">
    <property type="entry name" value="ABC_TRANSPORTER_1"/>
    <property type="match status" value="1"/>
</dbReference>
<evidence type="ECO:0000313" key="8">
    <source>
        <dbReference type="Proteomes" id="UP000830236"/>
    </source>
</evidence>
<dbReference type="InterPro" id="IPR050763">
    <property type="entry name" value="ABC_transporter_ATP-binding"/>
</dbReference>
<dbReference type="Pfam" id="PF00005">
    <property type="entry name" value="ABC_tran"/>
    <property type="match status" value="1"/>
</dbReference>
<dbReference type="PANTHER" id="PTHR42711">
    <property type="entry name" value="ABC TRANSPORTER ATP-BINDING PROTEIN"/>
    <property type="match status" value="1"/>
</dbReference>
<dbReference type="AlphaFoldDB" id="A0A9E7APP9"/>
<dbReference type="PANTHER" id="PTHR42711:SF17">
    <property type="entry name" value="ABC TRANSPORTER ATP-BINDING PROTEIN"/>
    <property type="match status" value="1"/>
</dbReference>
<dbReference type="InterPro" id="IPR003439">
    <property type="entry name" value="ABC_transporter-like_ATP-bd"/>
</dbReference>
<dbReference type="SMART" id="SM00382">
    <property type="entry name" value="AAA"/>
    <property type="match status" value="1"/>
</dbReference>
<keyword evidence="2" id="KW-0813">Transport</keyword>
<dbReference type="GO" id="GO:0005886">
    <property type="term" value="C:plasma membrane"/>
    <property type="evidence" value="ECO:0007669"/>
    <property type="project" value="UniProtKB-SubCell"/>
</dbReference>
<dbReference type="InterPro" id="IPR017871">
    <property type="entry name" value="ABC_transporter-like_CS"/>
</dbReference>
<evidence type="ECO:0000256" key="1">
    <source>
        <dbReference type="ARBA" id="ARBA00004202"/>
    </source>
</evidence>
<organism evidence="7 8">
    <name type="scientific">Actinomyces graevenitzii</name>
    <dbReference type="NCBI Taxonomy" id="55565"/>
    <lineage>
        <taxon>Bacteria</taxon>
        <taxon>Bacillati</taxon>
        <taxon>Actinomycetota</taxon>
        <taxon>Actinomycetes</taxon>
        <taxon>Actinomycetales</taxon>
        <taxon>Actinomycetaceae</taxon>
        <taxon>Actinomyces</taxon>
    </lineage>
</organism>
<sequence>MSTYADQGANASATHALEVKQVTKYFGNVHAVDGVSLEIPTGQVVALLGENGAGKTTLLDMVLGLNQPTSGTIKVLGTGVKDAAKNAKISAVLQTSALLGDVDVQSNIEMIAALNHLGRREVMQVMDRVNLTELRKRKVVKLSGGERQRVKLAIALVAAPQLLILDEPTTGMDPLSRKDFWDTMRAQTSTGRTLIFATHFLQEAADFADRIIIMNHGKIVADGSLADLQAMASDNVVTITWPGTLEQAKQALSSYSEAISALELTGAVLNVHTKASDSVARTLLDQRGAKDLRISASTLDDVFTALIA</sequence>
<dbReference type="EMBL" id="CP097095">
    <property type="protein sequence ID" value="UQF79108.1"/>
    <property type="molecule type" value="Genomic_DNA"/>
</dbReference>
<dbReference type="InterPro" id="IPR027417">
    <property type="entry name" value="P-loop_NTPase"/>
</dbReference>
<feature type="domain" description="ABC transporter" evidence="6">
    <location>
        <begin position="17"/>
        <end position="241"/>
    </location>
</feature>
<dbReference type="InterPro" id="IPR003593">
    <property type="entry name" value="AAA+_ATPase"/>
</dbReference>
<reference evidence="7" key="1">
    <citation type="submission" date="2022-05" db="EMBL/GenBank/DDBJ databases">
        <title>Using nanopore sequencing to obtain complete genomes from saliva samples.</title>
        <authorList>
            <person name="Baker J.L."/>
        </authorList>
    </citation>
    <scope>NUCLEOTIDE SEQUENCE</scope>
    <source>
        <strain evidence="7">JCVI-JB-Ag32</strain>
    </source>
</reference>
<keyword evidence="4 7" id="KW-0067">ATP-binding</keyword>
<evidence type="ECO:0000256" key="2">
    <source>
        <dbReference type="ARBA" id="ARBA00022448"/>
    </source>
</evidence>
<evidence type="ECO:0000256" key="4">
    <source>
        <dbReference type="ARBA" id="ARBA00022840"/>
    </source>
</evidence>
<dbReference type="Gene3D" id="3.40.50.300">
    <property type="entry name" value="P-loop containing nucleotide triphosphate hydrolases"/>
    <property type="match status" value="1"/>
</dbReference>
<comment type="subcellular location">
    <subcellularLocation>
        <location evidence="1">Cell membrane</location>
        <topology evidence="1">Peripheral membrane protein</topology>
    </subcellularLocation>
</comment>
<proteinExistence type="predicted"/>